<name>A0A9W9XFC8_9EURO</name>
<organism evidence="2 3">
    <name type="scientific">Penicillium diatomitis</name>
    <dbReference type="NCBI Taxonomy" id="2819901"/>
    <lineage>
        <taxon>Eukaryota</taxon>
        <taxon>Fungi</taxon>
        <taxon>Dikarya</taxon>
        <taxon>Ascomycota</taxon>
        <taxon>Pezizomycotina</taxon>
        <taxon>Eurotiomycetes</taxon>
        <taxon>Eurotiomycetidae</taxon>
        <taxon>Eurotiales</taxon>
        <taxon>Aspergillaceae</taxon>
        <taxon>Penicillium</taxon>
    </lineage>
</organism>
<protein>
    <submittedName>
        <fullName evidence="2">Uncharacterized protein</fullName>
    </submittedName>
</protein>
<feature type="compositionally biased region" description="Basic and acidic residues" evidence="1">
    <location>
        <begin position="286"/>
        <end position="297"/>
    </location>
</feature>
<proteinExistence type="predicted"/>
<dbReference type="Proteomes" id="UP001148312">
    <property type="component" value="Unassembled WGS sequence"/>
</dbReference>
<accession>A0A9W9XFC8</accession>
<keyword evidence="3" id="KW-1185">Reference proteome</keyword>
<reference evidence="2" key="1">
    <citation type="submission" date="2022-12" db="EMBL/GenBank/DDBJ databases">
        <authorList>
            <person name="Petersen C."/>
        </authorList>
    </citation>
    <scope>NUCLEOTIDE SEQUENCE</scope>
    <source>
        <strain evidence="2">IBT 30728</strain>
    </source>
</reference>
<feature type="compositionally biased region" description="Polar residues" evidence="1">
    <location>
        <begin position="263"/>
        <end position="272"/>
    </location>
</feature>
<dbReference type="RefSeq" id="XP_056792308.1">
    <property type="nucleotide sequence ID" value="XM_056932349.1"/>
</dbReference>
<dbReference type="AlphaFoldDB" id="A0A9W9XFC8"/>
<sequence length="297" mass="34285">MEPLHSNLAGSRFSLGARYTAAVTNLLESLVSSPELTLAGWSLDTPECDDNIRNVYNELWQDVSLGDTEEHRHSSMKDAEMMSQNANLALLYHQERFENSSITVKEDQKDKKDTQDYKRLATICDWTHPRYDNPLSGRFRPTFESPFFNVRVVYEWRNKQIVYAHVMLIMRTGAIVFEGELLFCELACVLGIFFHGLGNGRVIQARYDTSGVLRVRTSPIYSFQDTDNLLWRLFLRYYACSPYYGEDAEFFEDKDESGYVPSDTGSRLSSSVPAREPKHVPKKTSRLFEDKENKREP</sequence>
<feature type="region of interest" description="Disordered" evidence="1">
    <location>
        <begin position="255"/>
        <end position="297"/>
    </location>
</feature>
<evidence type="ECO:0000256" key="1">
    <source>
        <dbReference type="SAM" id="MobiDB-lite"/>
    </source>
</evidence>
<dbReference type="GeneID" id="81622598"/>
<comment type="caution">
    <text evidence="2">The sequence shown here is derived from an EMBL/GenBank/DDBJ whole genome shotgun (WGS) entry which is preliminary data.</text>
</comment>
<dbReference type="EMBL" id="JAPWDQ010000003">
    <property type="protein sequence ID" value="KAJ5491179.1"/>
    <property type="molecule type" value="Genomic_DNA"/>
</dbReference>
<evidence type="ECO:0000313" key="2">
    <source>
        <dbReference type="EMBL" id="KAJ5491179.1"/>
    </source>
</evidence>
<gene>
    <name evidence="2" type="ORF">N7539_002746</name>
</gene>
<evidence type="ECO:0000313" key="3">
    <source>
        <dbReference type="Proteomes" id="UP001148312"/>
    </source>
</evidence>
<reference evidence="2" key="2">
    <citation type="journal article" date="2023" name="IMA Fungus">
        <title>Comparative genomic study of the Penicillium genus elucidates a diverse pangenome and 15 lateral gene transfer events.</title>
        <authorList>
            <person name="Petersen C."/>
            <person name="Sorensen T."/>
            <person name="Nielsen M.R."/>
            <person name="Sondergaard T.E."/>
            <person name="Sorensen J.L."/>
            <person name="Fitzpatrick D.A."/>
            <person name="Frisvad J.C."/>
            <person name="Nielsen K.L."/>
        </authorList>
    </citation>
    <scope>NUCLEOTIDE SEQUENCE</scope>
    <source>
        <strain evidence="2">IBT 30728</strain>
    </source>
</reference>